<evidence type="ECO:0000313" key="3">
    <source>
        <dbReference type="EMBL" id="MEX4007404.1"/>
    </source>
</evidence>
<protein>
    <submittedName>
        <fullName evidence="3">SDR family NAD(P)-dependent oxidoreductase</fullName>
    </submittedName>
</protein>
<dbReference type="CDD" id="cd05233">
    <property type="entry name" value="SDR_c"/>
    <property type="match status" value="1"/>
</dbReference>
<dbReference type="PROSITE" id="PS00061">
    <property type="entry name" value="ADH_SHORT"/>
    <property type="match status" value="1"/>
</dbReference>
<gene>
    <name evidence="3" type="ORF">V1479_08820</name>
</gene>
<comment type="caution">
    <text evidence="3">The sequence shown here is derived from an EMBL/GenBank/DDBJ whole genome shotgun (WGS) entry which is preliminary data.</text>
</comment>
<evidence type="ECO:0000313" key="4">
    <source>
        <dbReference type="Proteomes" id="UP001559025"/>
    </source>
</evidence>
<dbReference type="Pfam" id="PF13561">
    <property type="entry name" value="adh_short_C2"/>
    <property type="match status" value="1"/>
</dbReference>
<accession>A0ABV3WRY7</accession>
<name>A0ABV3WRY7_9HYPH</name>
<reference evidence="3 4" key="1">
    <citation type="submission" date="2024-01" db="EMBL/GenBank/DDBJ databases">
        <title>New evidence supports the origin of RcGTA from prophage.</title>
        <authorList>
            <person name="Xu Y."/>
            <person name="Liu B."/>
            <person name="Chen F."/>
        </authorList>
    </citation>
    <scope>NUCLEOTIDE SEQUENCE [LARGE SCALE GENOMIC DNA]</scope>
    <source>
        <strain evidence="3 4">CBW1107-2</strain>
    </source>
</reference>
<dbReference type="SUPFAM" id="SSF51735">
    <property type="entry name" value="NAD(P)-binding Rossmann-fold domains"/>
    <property type="match status" value="1"/>
</dbReference>
<proteinExistence type="inferred from homology"/>
<dbReference type="InterPro" id="IPR002347">
    <property type="entry name" value="SDR_fam"/>
</dbReference>
<dbReference type="PANTHER" id="PTHR42760:SF123">
    <property type="entry name" value="OXIDOREDUCTASE"/>
    <property type="match status" value="1"/>
</dbReference>
<dbReference type="InterPro" id="IPR020904">
    <property type="entry name" value="Sc_DH/Rdtase_CS"/>
</dbReference>
<evidence type="ECO:0000259" key="2">
    <source>
        <dbReference type="SMART" id="SM00822"/>
    </source>
</evidence>
<dbReference type="PANTHER" id="PTHR42760">
    <property type="entry name" value="SHORT-CHAIN DEHYDROGENASES/REDUCTASES FAMILY MEMBER"/>
    <property type="match status" value="1"/>
</dbReference>
<dbReference type="Gene3D" id="3.40.50.720">
    <property type="entry name" value="NAD(P)-binding Rossmann-like Domain"/>
    <property type="match status" value="1"/>
</dbReference>
<dbReference type="RefSeq" id="WP_368802577.1">
    <property type="nucleotide sequence ID" value="NZ_JAZHFV010000002.1"/>
</dbReference>
<organism evidence="3 4">
    <name type="scientific">Neoaquamicrobium sediminum</name>
    <dbReference type="NCBI Taxonomy" id="1849104"/>
    <lineage>
        <taxon>Bacteria</taxon>
        <taxon>Pseudomonadati</taxon>
        <taxon>Pseudomonadota</taxon>
        <taxon>Alphaproteobacteria</taxon>
        <taxon>Hyphomicrobiales</taxon>
        <taxon>Phyllobacteriaceae</taxon>
        <taxon>Neoaquamicrobium</taxon>
    </lineage>
</organism>
<feature type="domain" description="Ketoreductase" evidence="2">
    <location>
        <begin position="3"/>
        <end position="182"/>
    </location>
</feature>
<keyword evidence="4" id="KW-1185">Reference proteome</keyword>
<dbReference type="SMART" id="SM00822">
    <property type="entry name" value="PKS_KR"/>
    <property type="match status" value="1"/>
</dbReference>
<evidence type="ECO:0000256" key="1">
    <source>
        <dbReference type="ARBA" id="ARBA00006484"/>
    </source>
</evidence>
<comment type="similarity">
    <text evidence="1">Belongs to the short-chain dehydrogenases/reductases (SDR) family.</text>
</comment>
<dbReference type="EMBL" id="JAZHFV010000002">
    <property type="protein sequence ID" value="MEX4007404.1"/>
    <property type="molecule type" value="Genomic_DNA"/>
</dbReference>
<dbReference type="Proteomes" id="UP001559025">
    <property type="component" value="Unassembled WGS sequence"/>
</dbReference>
<dbReference type="PRINTS" id="PR00080">
    <property type="entry name" value="SDRFAMILY"/>
</dbReference>
<dbReference type="InterPro" id="IPR036291">
    <property type="entry name" value="NAD(P)-bd_dom_sf"/>
</dbReference>
<dbReference type="InterPro" id="IPR057326">
    <property type="entry name" value="KR_dom"/>
</dbReference>
<dbReference type="PRINTS" id="PR00081">
    <property type="entry name" value="GDHRDH"/>
</dbReference>
<sequence length="249" mass="26051">MKPSAIVTGGASGIGLATVEWLLDDGWPVAVLDSDPVALVAAEDMFSGENAVFIGVDVTDEEMVAEAFDQAVDALGPLGGLVNSAGIPMDVSVMETTAEKFREVLDVNLVGTLIASKAAVERKAETLSIVNIASVSGLRANQGRCAYGASKAGVRLMSEVMAVELATREVRVNCVAPGPIDTPMVARLHGEHARRQWLDRLPQGRYGEPDEVAAAIAFLLSPEASFITGQTIAVDGGFMAAGIIRRDNS</sequence>